<proteinExistence type="predicted"/>
<dbReference type="GO" id="GO:0019068">
    <property type="term" value="P:virion assembly"/>
    <property type="evidence" value="ECO:0007669"/>
    <property type="project" value="InterPro"/>
</dbReference>
<dbReference type="Proteomes" id="UP000002033">
    <property type="component" value="Chromosome"/>
</dbReference>
<feature type="compositionally biased region" description="Polar residues" evidence="1">
    <location>
        <begin position="531"/>
        <end position="541"/>
    </location>
</feature>
<dbReference type="KEGG" id="hdn:Hden_1219"/>
<dbReference type="NCBIfam" id="TIGR01539">
    <property type="entry name" value="portal_lambda"/>
    <property type="match status" value="1"/>
</dbReference>
<dbReference type="RefSeq" id="WP_013215246.1">
    <property type="nucleotide sequence ID" value="NC_014313.1"/>
</dbReference>
<evidence type="ECO:0000256" key="1">
    <source>
        <dbReference type="SAM" id="MobiDB-lite"/>
    </source>
</evidence>
<dbReference type="EMBL" id="CP002083">
    <property type="protein sequence ID" value="ADJ23031.1"/>
    <property type="molecule type" value="Genomic_DNA"/>
</dbReference>
<dbReference type="GO" id="GO:0005198">
    <property type="term" value="F:structural molecule activity"/>
    <property type="evidence" value="ECO:0007669"/>
    <property type="project" value="InterPro"/>
</dbReference>
<dbReference type="STRING" id="582899.Hden_1219"/>
<evidence type="ECO:0000313" key="2">
    <source>
        <dbReference type="EMBL" id="ADJ23031.1"/>
    </source>
</evidence>
<accession>D8JWB8</accession>
<reference evidence="3" key="1">
    <citation type="journal article" date="2011" name="J. Bacteriol.">
        <title>Genome sequences of eight morphologically diverse alphaproteobacteria.</title>
        <authorList>
            <consortium name="US DOE Joint Genome Institute"/>
            <person name="Brown P.J."/>
            <person name="Kysela D.T."/>
            <person name="Buechlein A."/>
            <person name="Hemmerich C."/>
            <person name="Brun Y.V."/>
        </authorList>
    </citation>
    <scope>NUCLEOTIDE SEQUENCE [LARGE SCALE GENOMIC DNA]</scope>
    <source>
        <strain evidence="3">ATCC 51888 / DSM 1869 / NCIB 11706 / TK 0415</strain>
    </source>
</reference>
<dbReference type="eggNOG" id="COG5511">
    <property type="taxonomic scope" value="Bacteria"/>
</dbReference>
<dbReference type="AlphaFoldDB" id="D8JWB8"/>
<dbReference type="Pfam" id="PF05136">
    <property type="entry name" value="Phage_portal_2"/>
    <property type="match status" value="1"/>
</dbReference>
<keyword evidence="3" id="KW-1185">Reference proteome</keyword>
<feature type="region of interest" description="Disordered" evidence="1">
    <location>
        <begin position="519"/>
        <end position="541"/>
    </location>
</feature>
<evidence type="ECO:0000313" key="3">
    <source>
        <dbReference type="Proteomes" id="UP000002033"/>
    </source>
</evidence>
<sequence>MTDNANAPGDHLALHTAALTSWVHAYRDGRTRGGGEVAVWRPRNLSADKAALYDAGMLRARARDLVRNNAHAKNAVRMNDDAVSGSGVKLALRIDWRSLGINDKEIASEWQDYVTRQWEAYAEGVEFQADAQRQSTFSEMFALVNRTRFIDGDALAVLELKQGTGAYQTCINLIDIDRLSNPMGAPDTKFLRGGIERDAVGEPLAYYIRLSHPDDVGVELSSLSWQRVPRQTPWGRPIVLHVFNKQRPEMTRGVSEFASVIHAFKMLGTYRDTELQSAITQAGFTAVIKTELDYGAAFQVIGLHGAKAAGGSGGPLVDGITGAMKLASDYHNANDDITFNGNKIPHLLPNESLEFNRPTHPNTNFDGFESAFLKNLAAGLGVEAHELAKNYKEVNYSAARAALLAVWRTYRARRNHLVQHWAMPFFSAWLEEGVAIGTIKLPVGVTDFLAAKPYLVRGEFIAWGKPMIDPYKERQAQQLGVQMGVETVEDIAAEEGANWRDKAEQIATEKKYFEGLGLPYPGSTPLAPPLQNEQSNSPDGV</sequence>
<name>D8JWB8_HYPDA</name>
<dbReference type="OrthoDB" id="9770450at2"/>
<protein>
    <submittedName>
        <fullName evidence="2">Phage portal protein, lambda family</fullName>
    </submittedName>
</protein>
<dbReference type="InterPro" id="IPR006429">
    <property type="entry name" value="Phage_lambda_portal"/>
</dbReference>
<dbReference type="HOGENOM" id="CLU_027870_3_0_5"/>
<gene>
    <name evidence="2" type="ordered locus">Hden_1219</name>
</gene>
<organism evidence="2 3">
    <name type="scientific">Hyphomicrobium denitrificans (strain ATCC 51888 / DSM 1869 / NCIMB 11706 / TK 0415)</name>
    <dbReference type="NCBI Taxonomy" id="582899"/>
    <lineage>
        <taxon>Bacteria</taxon>
        <taxon>Pseudomonadati</taxon>
        <taxon>Pseudomonadota</taxon>
        <taxon>Alphaproteobacteria</taxon>
        <taxon>Hyphomicrobiales</taxon>
        <taxon>Hyphomicrobiaceae</taxon>
        <taxon>Hyphomicrobium</taxon>
    </lineage>
</organism>